<feature type="region of interest" description="Disordered" evidence="1">
    <location>
        <begin position="1"/>
        <end position="26"/>
    </location>
</feature>
<dbReference type="EMBL" id="JAOQAZ010000018">
    <property type="protein sequence ID" value="KAJ4256744.1"/>
    <property type="molecule type" value="Genomic_DNA"/>
</dbReference>
<gene>
    <name evidence="2" type="ORF">NW762_008840</name>
</gene>
<keyword evidence="3" id="KW-1185">Reference proteome</keyword>
<name>A0A9W8RYL0_9HYPO</name>
<evidence type="ECO:0000313" key="2">
    <source>
        <dbReference type="EMBL" id="KAJ4256744.1"/>
    </source>
</evidence>
<dbReference type="OrthoDB" id="5056824at2759"/>
<dbReference type="Proteomes" id="UP001152049">
    <property type="component" value="Unassembled WGS sequence"/>
</dbReference>
<reference evidence="2" key="1">
    <citation type="submission" date="2022-09" db="EMBL/GenBank/DDBJ databases">
        <title>Fusarium specimens isolated from Avocado Roots.</title>
        <authorList>
            <person name="Stajich J."/>
            <person name="Roper C."/>
            <person name="Heimlech-Rivalta G."/>
        </authorList>
    </citation>
    <scope>NUCLEOTIDE SEQUENCE</scope>
    <source>
        <strain evidence="2">CF00136</strain>
    </source>
</reference>
<feature type="compositionally biased region" description="Basic residues" evidence="1">
    <location>
        <begin position="1"/>
        <end position="15"/>
    </location>
</feature>
<evidence type="ECO:0000256" key="1">
    <source>
        <dbReference type="SAM" id="MobiDB-lite"/>
    </source>
</evidence>
<accession>A0A9W8RYL0</accession>
<proteinExistence type="predicted"/>
<protein>
    <submittedName>
        <fullName evidence="2">Uncharacterized protein</fullName>
    </submittedName>
</protein>
<dbReference type="AlphaFoldDB" id="A0A9W8RYL0"/>
<comment type="caution">
    <text evidence="2">The sequence shown here is derived from an EMBL/GenBank/DDBJ whole genome shotgun (WGS) entry which is preliminary data.</text>
</comment>
<evidence type="ECO:0000313" key="3">
    <source>
        <dbReference type="Proteomes" id="UP001152049"/>
    </source>
</evidence>
<organism evidence="2 3">
    <name type="scientific">Fusarium torreyae</name>
    <dbReference type="NCBI Taxonomy" id="1237075"/>
    <lineage>
        <taxon>Eukaryota</taxon>
        <taxon>Fungi</taxon>
        <taxon>Dikarya</taxon>
        <taxon>Ascomycota</taxon>
        <taxon>Pezizomycotina</taxon>
        <taxon>Sordariomycetes</taxon>
        <taxon>Hypocreomycetidae</taxon>
        <taxon>Hypocreales</taxon>
        <taxon>Nectriaceae</taxon>
        <taxon>Fusarium</taxon>
    </lineage>
</organism>
<sequence length="154" mass="17068">MSSNRRSSRNRHRRHPSPDQHSQRGIGVTLVDEVQMHTDFPGGWIGTRIMQITNKDALGSPNNIMAKVLDSKNTWAGNIDNEHSLACVFKMMNASLVTFIFAATCTSSLPYTPTKHVVDRRVLSLFANNSPSTGCNPAAQQVNIFSALQDWDNV</sequence>